<gene>
    <name evidence="1" type="ORF">EVAR_79729_1</name>
</gene>
<name>A0A4C1T958_EUMVA</name>
<proteinExistence type="predicted"/>
<dbReference type="AlphaFoldDB" id="A0A4C1T958"/>
<dbReference type="Proteomes" id="UP000299102">
    <property type="component" value="Unassembled WGS sequence"/>
</dbReference>
<organism evidence="1 2">
    <name type="scientific">Eumeta variegata</name>
    <name type="common">Bagworm moth</name>
    <name type="synonym">Eumeta japonica</name>
    <dbReference type="NCBI Taxonomy" id="151549"/>
    <lineage>
        <taxon>Eukaryota</taxon>
        <taxon>Metazoa</taxon>
        <taxon>Ecdysozoa</taxon>
        <taxon>Arthropoda</taxon>
        <taxon>Hexapoda</taxon>
        <taxon>Insecta</taxon>
        <taxon>Pterygota</taxon>
        <taxon>Neoptera</taxon>
        <taxon>Endopterygota</taxon>
        <taxon>Lepidoptera</taxon>
        <taxon>Glossata</taxon>
        <taxon>Ditrysia</taxon>
        <taxon>Tineoidea</taxon>
        <taxon>Psychidae</taxon>
        <taxon>Oiketicinae</taxon>
        <taxon>Eumeta</taxon>
    </lineage>
</organism>
<evidence type="ECO:0000313" key="1">
    <source>
        <dbReference type="EMBL" id="GBP11053.1"/>
    </source>
</evidence>
<keyword evidence="2" id="KW-1185">Reference proteome</keyword>
<dbReference type="EMBL" id="BGZK01000044">
    <property type="protein sequence ID" value="GBP11053.1"/>
    <property type="molecule type" value="Genomic_DNA"/>
</dbReference>
<accession>A0A4C1T958</accession>
<sequence length="139" mass="15762">MTKSIYLSTNLQPWNTAPLYRKCQRRFRPDGMSAAAPAARPRAALYYSHRDWANPVLHQMLNRGNVSIFRLGVLGIPRFVCRIRYSSELARFHYTFFSVLTYPLLRKAGVYSLPAPDLGEGKPGRPPRVAVSEGVKIII</sequence>
<evidence type="ECO:0000313" key="2">
    <source>
        <dbReference type="Proteomes" id="UP000299102"/>
    </source>
</evidence>
<comment type="caution">
    <text evidence="1">The sequence shown here is derived from an EMBL/GenBank/DDBJ whole genome shotgun (WGS) entry which is preliminary data.</text>
</comment>
<protein>
    <submittedName>
        <fullName evidence="1">Uncharacterized protein</fullName>
    </submittedName>
</protein>
<reference evidence="1 2" key="1">
    <citation type="journal article" date="2019" name="Commun. Biol.">
        <title>The bagworm genome reveals a unique fibroin gene that provides high tensile strength.</title>
        <authorList>
            <person name="Kono N."/>
            <person name="Nakamura H."/>
            <person name="Ohtoshi R."/>
            <person name="Tomita M."/>
            <person name="Numata K."/>
            <person name="Arakawa K."/>
        </authorList>
    </citation>
    <scope>NUCLEOTIDE SEQUENCE [LARGE SCALE GENOMIC DNA]</scope>
</reference>